<feature type="transmembrane region" description="Helical" evidence="1">
    <location>
        <begin position="21"/>
        <end position="46"/>
    </location>
</feature>
<keyword evidence="3" id="KW-1185">Reference proteome</keyword>
<keyword evidence="1" id="KW-0472">Membrane</keyword>
<evidence type="ECO:0000313" key="2">
    <source>
        <dbReference type="EMBL" id="GGP01912.1"/>
    </source>
</evidence>
<comment type="caution">
    <text evidence="2">The sequence shown here is derived from an EMBL/GenBank/DDBJ whole genome shotgun (WGS) entry which is preliminary data.</text>
</comment>
<dbReference type="Proteomes" id="UP000620064">
    <property type="component" value="Unassembled WGS sequence"/>
</dbReference>
<gene>
    <name evidence="2" type="ORF">GCM10010992_04190</name>
</gene>
<keyword evidence="1" id="KW-1133">Transmembrane helix</keyword>
<evidence type="ECO:0000256" key="1">
    <source>
        <dbReference type="SAM" id="Phobius"/>
    </source>
</evidence>
<organism evidence="2 3">
    <name type="scientific">Cloacibacterium rupense</name>
    <dbReference type="NCBI Taxonomy" id="517423"/>
    <lineage>
        <taxon>Bacteria</taxon>
        <taxon>Pseudomonadati</taxon>
        <taxon>Bacteroidota</taxon>
        <taxon>Flavobacteriia</taxon>
        <taxon>Flavobacteriales</taxon>
        <taxon>Weeksellaceae</taxon>
    </lineage>
</organism>
<feature type="transmembrane region" description="Helical" evidence="1">
    <location>
        <begin position="75"/>
        <end position="96"/>
    </location>
</feature>
<sequence>MKIKELQNILNTQPSVSGNTFFIFLIWGLSWLFAITFLVLGIGLLLESALHYKIFLDFVSRQINLVLDQEQRWKISTSFGIISLVLAFIFVGMIFISKMVLVRNHFIIQIEDWLLSEFKDVKVKTRKTRK</sequence>
<proteinExistence type="predicted"/>
<evidence type="ECO:0000313" key="3">
    <source>
        <dbReference type="Proteomes" id="UP000620064"/>
    </source>
</evidence>
<reference evidence="3" key="1">
    <citation type="journal article" date="2019" name="Int. J. Syst. Evol. Microbiol.">
        <title>The Global Catalogue of Microorganisms (GCM) 10K type strain sequencing project: providing services to taxonomists for standard genome sequencing and annotation.</title>
        <authorList>
            <consortium name="The Broad Institute Genomics Platform"/>
            <consortium name="The Broad Institute Genome Sequencing Center for Infectious Disease"/>
            <person name="Wu L."/>
            <person name="Ma J."/>
        </authorList>
    </citation>
    <scope>NUCLEOTIDE SEQUENCE [LARGE SCALE GENOMIC DNA]</scope>
    <source>
        <strain evidence="3">CGMCC 1.7656</strain>
    </source>
</reference>
<keyword evidence="1" id="KW-0812">Transmembrane</keyword>
<dbReference type="EMBL" id="BMLV01000001">
    <property type="protein sequence ID" value="GGP01912.1"/>
    <property type="molecule type" value="Genomic_DNA"/>
</dbReference>
<dbReference type="RefSeq" id="WP_188616422.1">
    <property type="nucleotide sequence ID" value="NZ_BMLV01000001.1"/>
</dbReference>
<name>A0ABQ2NFA8_9FLAO</name>
<accession>A0ABQ2NFA8</accession>
<protein>
    <submittedName>
        <fullName evidence="2">Uncharacterized protein</fullName>
    </submittedName>
</protein>